<dbReference type="OrthoDB" id="66599at2759"/>
<dbReference type="InterPro" id="IPR048739">
    <property type="entry name" value="CEP104_N"/>
</dbReference>
<reference evidence="4" key="1">
    <citation type="journal article" date="2020" name="Fungal Divers.">
        <title>Resolving the Mortierellaceae phylogeny through synthesis of multi-gene phylogenetics and phylogenomics.</title>
        <authorList>
            <person name="Vandepol N."/>
            <person name="Liber J."/>
            <person name="Desiro A."/>
            <person name="Na H."/>
            <person name="Kennedy M."/>
            <person name="Barry K."/>
            <person name="Grigoriev I.V."/>
            <person name="Miller A.N."/>
            <person name="O'Donnell K."/>
            <person name="Stajich J.E."/>
            <person name="Bonito G."/>
        </authorList>
    </citation>
    <scope>NUCLEOTIDE SEQUENCE</scope>
    <source>
        <strain evidence="4">KOD1015</strain>
    </source>
</reference>
<feature type="compositionally biased region" description="Basic and acidic residues" evidence="1">
    <location>
        <begin position="13"/>
        <end position="22"/>
    </location>
</feature>
<feature type="compositionally biased region" description="Polar residues" evidence="1">
    <location>
        <begin position="1160"/>
        <end position="1177"/>
    </location>
</feature>
<feature type="region of interest" description="Disordered" evidence="1">
    <location>
        <begin position="603"/>
        <end position="623"/>
    </location>
</feature>
<feature type="domain" description="Centrosomal protein CEP104 Zn finger" evidence="3">
    <location>
        <begin position="996"/>
        <end position="1081"/>
    </location>
</feature>
<feature type="compositionally biased region" description="Polar residues" evidence="1">
    <location>
        <begin position="920"/>
        <end position="938"/>
    </location>
</feature>
<feature type="region of interest" description="Disordered" evidence="1">
    <location>
        <begin position="1295"/>
        <end position="1345"/>
    </location>
</feature>
<evidence type="ECO:0000256" key="1">
    <source>
        <dbReference type="SAM" id="MobiDB-lite"/>
    </source>
</evidence>
<dbReference type="PANTHER" id="PTHR13371">
    <property type="entry name" value="GLYCINE-, GLUTAMATE-, THIENYLCYCLOHEXYLPIPERIDINE-BINDING PROTEIN"/>
    <property type="match status" value="1"/>
</dbReference>
<dbReference type="Proteomes" id="UP000780801">
    <property type="component" value="Unassembled WGS sequence"/>
</dbReference>
<evidence type="ECO:0008006" key="6">
    <source>
        <dbReference type="Google" id="ProtNLM"/>
    </source>
</evidence>
<sequence>SVPFAAGSLGSQQRHDEDSAEDRMVVALRDRAASDSHTGLPVQRTVQALQEYLMVLAPQRLPYEIQMASGWDTGFPPEELVGLMQTAAGKGWHTPRFCSYPQDLVLRFSCGHSRIRKIQLLSHQYKIASRLDFWMGSRKGVQAVRTDPMGIGNTPNNDSRHHSSPYGGDDDYDDNSFRAQDAQNRSLPVLQFQKLGSISFDSNANSKYSGRELRSINVDVEGEYLRVVIRQCHANPMNIYHQVAILALNVLGEPLEGEMFSESEKLDFNEFEVVNGPGQGLSDQSLAKSVPPISETTEEVPNIVEAVRSLSIAEVKELPSKYMDHEILRLITGFTKAKQDAAKEEDFQAAKSFKTGCEDLTKFADQIQDIDIKKQQAVNNDEFDTAQDLKIKVSEIKARMYEYFSQGGFFFTDVKDTIIVSLEALEAPEVSSQLGSFSPGNSLHAADRSTTHSNNQSFSGLRNPSSRRSAPPSVINQSIISSTASDNSSDPERLKSERHNGKSTTVPGRPQSMGLVRQKSSWQTRHSTTPNQPTILGTVGEGPFSTLDDTLDLSDDLTEQERKDFAGLLDVFPGGIVSCLISRDINLRQRAIEYIKEHLENESYADDNEDRNDPSEIPNESTYPSLEPLVPLLLVKAGDLNARVTQATINKIVVLCNCFRTYPCSILPLVFKPARGTVLYRQAQARVEVVARLVDEFGVYDRAAGKGTPGGLEFQDITEFTTPYLSHTNSEVRVAARKLITDICKFLNKTRVEQFLPGVKTLIVESIQKELEGKRPDRSASVPLPTSTRASSNSSSTRYPSNSLSTRTPPNSSSVSDMTSRATTLSSTKRRQVPASLGVNLHVDSLKSLLNESDLPASPGLSKANRQSSRQRSDAAIAHQARLRMPLKSSIRAAQDVYSGIPKSMVKRQATLSPDDENDSTASEETRMPSSQAPSQVASKPAVRPSQLRSRTSSSVSGRASGPKQAISTVSSSSRDHRSGSDVQSTTGETKKDRFCVFCDEQNNGFTDEALVTHYWNDCAMLANCPHCKIIIEVPTLSDHMLNDCPKKKFVKQCEQCQEVMEADAFLAHVAAGCIGKKPDYQQLVFPTSSHVWTSFNIIPALLTNYNMRRIELAHGADTARCPLCLLILPNNEEATWKRHLTQGAGCPKSKKSLARIQKQRPTPVSRYSSSSLQMRQKSPHRQHTPKIDTSNATTSSVARGYALDLKQQQASLSPTSPLSSSSSSSTRLDRNARYRGSSGTHVSTTVSPASSTNSSAMIEKSSIPSGRSAPTSASHSTATIAAIASTYSMTSLSTSNNSYGLSNSSSLLSPLASTPIPSSSTRRNVSSHGSNDHLQHNTSTSSYHELPTQIYAPRAKSASSSSLLARPQYLLQQQQQQQQDSIHPLDPVPPAAVAASPQIGQSGVPSQAANGGISRIPKLVRRMLKMLVVAVTHWNSNFDMAARVLKAIEAIELACHG</sequence>
<feature type="region of interest" description="Disordered" evidence="1">
    <location>
        <begin position="1209"/>
        <end position="1274"/>
    </location>
</feature>
<feature type="compositionally biased region" description="Low complexity" evidence="1">
    <location>
        <begin position="1237"/>
        <end position="1248"/>
    </location>
</feature>
<feature type="region of interest" description="Disordered" evidence="1">
    <location>
        <begin position="1143"/>
        <end position="1194"/>
    </location>
</feature>
<dbReference type="Pfam" id="PF21040">
    <property type="entry name" value="CEP104-like_TOG"/>
    <property type="match status" value="1"/>
</dbReference>
<dbReference type="Gene3D" id="1.25.10.10">
    <property type="entry name" value="Leucine-rich Repeat Variant"/>
    <property type="match status" value="1"/>
</dbReference>
<gene>
    <name evidence="4" type="ORF">BGW38_001474</name>
</gene>
<keyword evidence="5" id="KW-1185">Reference proteome</keyword>
<feature type="compositionally biased region" description="Polar residues" evidence="1">
    <location>
        <begin position="807"/>
        <end position="827"/>
    </location>
</feature>
<feature type="region of interest" description="Disordered" evidence="1">
    <location>
        <begin position="1372"/>
        <end position="1412"/>
    </location>
</feature>
<feature type="compositionally biased region" description="Low complexity" evidence="1">
    <location>
        <begin position="784"/>
        <end position="806"/>
    </location>
</feature>
<accession>A0A9P6KE29</accession>
<evidence type="ECO:0000313" key="4">
    <source>
        <dbReference type="EMBL" id="KAF9581486.1"/>
    </source>
</evidence>
<feature type="compositionally biased region" description="Polar residues" evidence="1">
    <location>
        <begin position="1399"/>
        <end position="1410"/>
    </location>
</feature>
<feature type="region of interest" description="Disordered" evidence="1">
    <location>
        <begin position="431"/>
        <end position="541"/>
    </location>
</feature>
<feature type="compositionally biased region" description="Polar residues" evidence="1">
    <location>
        <begin position="451"/>
        <end position="460"/>
    </location>
</feature>
<dbReference type="InterPro" id="IPR052607">
    <property type="entry name" value="CEP104-like"/>
</dbReference>
<dbReference type="SUPFAM" id="SSF48371">
    <property type="entry name" value="ARM repeat"/>
    <property type="match status" value="1"/>
</dbReference>
<feature type="compositionally biased region" description="Basic and acidic residues" evidence="1">
    <location>
        <begin position="490"/>
        <end position="500"/>
    </location>
</feature>
<feature type="region of interest" description="Disordered" evidence="1">
    <location>
        <begin position="905"/>
        <end position="987"/>
    </location>
</feature>
<organism evidence="4 5">
    <name type="scientific">Lunasporangiospora selenospora</name>
    <dbReference type="NCBI Taxonomy" id="979761"/>
    <lineage>
        <taxon>Eukaryota</taxon>
        <taxon>Fungi</taxon>
        <taxon>Fungi incertae sedis</taxon>
        <taxon>Mucoromycota</taxon>
        <taxon>Mortierellomycotina</taxon>
        <taxon>Mortierellomycetes</taxon>
        <taxon>Mortierellales</taxon>
        <taxon>Mortierellaceae</taxon>
        <taxon>Lunasporangiospora</taxon>
    </lineage>
</organism>
<feature type="compositionally biased region" description="Low complexity" evidence="1">
    <location>
        <begin position="462"/>
        <end position="488"/>
    </location>
</feature>
<name>A0A9P6KE29_9FUNG</name>
<dbReference type="Pfam" id="PF21039">
    <property type="entry name" value="CEP104_ZnF"/>
    <property type="match status" value="1"/>
</dbReference>
<feature type="region of interest" description="Disordered" evidence="1">
    <location>
        <begin position="1"/>
        <end position="22"/>
    </location>
</feature>
<feature type="compositionally biased region" description="Low complexity" evidence="1">
    <location>
        <begin position="1295"/>
        <end position="1321"/>
    </location>
</feature>
<feature type="region of interest" description="Disordered" evidence="1">
    <location>
        <begin position="852"/>
        <end position="876"/>
    </location>
</feature>
<dbReference type="InterPro" id="IPR011989">
    <property type="entry name" value="ARM-like"/>
</dbReference>
<dbReference type="PANTHER" id="PTHR13371:SF0">
    <property type="entry name" value="CENTROSOMAL PROTEIN OF 104 KDA"/>
    <property type="match status" value="1"/>
</dbReference>
<feature type="compositionally biased region" description="Low complexity" evidence="1">
    <location>
        <begin position="1212"/>
        <end position="1227"/>
    </location>
</feature>
<comment type="caution">
    <text evidence="4">The sequence shown here is derived from an EMBL/GenBank/DDBJ whole genome shotgun (WGS) entry which is preliminary data.</text>
</comment>
<feature type="non-terminal residue" evidence="4">
    <location>
        <position position="1458"/>
    </location>
</feature>
<feature type="compositionally biased region" description="Low complexity" evidence="1">
    <location>
        <begin position="944"/>
        <end position="961"/>
    </location>
</feature>
<protein>
    <recommendedName>
        <fullName evidence="6">TOG domain-containing protein</fullName>
    </recommendedName>
</protein>
<dbReference type="EMBL" id="JAABOA010001468">
    <property type="protein sequence ID" value="KAF9581486.1"/>
    <property type="molecule type" value="Genomic_DNA"/>
</dbReference>
<proteinExistence type="predicted"/>
<feature type="compositionally biased region" description="Polar residues" evidence="1">
    <location>
        <begin position="518"/>
        <end position="535"/>
    </location>
</feature>
<feature type="domain" description="Centrosomal protein CEP104 N-terminal" evidence="2">
    <location>
        <begin position="183"/>
        <end position="252"/>
    </location>
</feature>
<feature type="region of interest" description="Disordered" evidence="1">
    <location>
        <begin position="770"/>
        <end position="832"/>
    </location>
</feature>
<dbReference type="Pfam" id="PF21038">
    <property type="entry name" value="CEP104_N"/>
    <property type="match status" value="2"/>
</dbReference>
<dbReference type="InterPro" id="IPR048738">
    <property type="entry name" value="CEP104_Znf"/>
</dbReference>
<dbReference type="GO" id="GO:0005929">
    <property type="term" value="C:cilium"/>
    <property type="evidence" value="ECO:0007669"/>
    <property type="project" value="TreeGrafter"/>
</dbReference>
<feature type="region of interest" description="Disordered" evidence="1">
    <location>
        <begin position="145"/>
        <end position="177"/>
    </location>
</feature>
<feature type="compositionally biased region" description="Polar residues" evidence="1">
    <location>
        <begin position="431"/>
        <end position="441"/>
    </location>
</feature>
<feature type="domain" description="Centrosomal protein CEP104 N-terminal" evidence="2">
    <location>
        <begin position="91"/>
        <end position="145"/>
    </location>
</feature>
<evidence type="ECO:0000259" key="2">
    <source>
        <dbReference type="Pfam" id="PF21038"/>
    </source>
</evidence>
<evidence type="ECO:0000259" key="3">
    <source>
        <dbReference type="Pfam" id="PF21039"/>
    </source>
</evidence>
<dbReference type="InterPro" id="IPR016024">
    <property type="entry name" value="ARM-type_fold"/>
</dbReference>
<evidence type="ECO:0000313" key="5">
    <source>
        <dbReference type="Proteomes" id="UP000780801"/>
    </source>
</evidence>